<sequence>MKKLVFSFFMLLILQVQAQNGVIRGVITDKQSEKTIEGAVITLLGNDGITAVSDEFGRFKLEQVPLGRQSIAIDATGYESSVLPELEVVSGKEVLTNIALTQTFNELSEVVIAAPNNKAKAINKMAAVSVRQFSPDEVNRYAGGRSDVARLASNFAGVSTADDSRNDIIVRGNSSTGLLWRLEGIPIPSPNHFSTLATTGSPVSALNPNVLANSDFLTSAFPAEYGNALGAVFDLGLRKGNSESYEYTVGVAAFPGAEALAEGPLGKNGGSFLVAARYGIVGSLGLAGTAAQPNYNDLTFNFDFGRSKLGRFSAFGILGNSNIDLLGRDVELSSDDLFATRDEDSFVESRFAVLGIKQQIELGERSFLKNVVSVSTSGNLFDQDRYFNLETPEEFKIRWTEADNTESRVTLSSLFNTKLSRKATIRAGALVEFFRLNSELSDREQQADTDNDQLPDFVNLIDIDGNYTVFQPYVQGQFRLTEKLLFNAGIHGQYFSLNEQTVVEPRFSASYSLNPKSNISYGYGLHHQNVAAPILFLNQYIDGVAFQSNRDLKLVRSQHHVLGYDYRFGKDWRLKVEVYYQDIDNAAVERVPTGYSSLTEGADFGFSIDKTNLVSNGTGYNRGMELTLEKFFSKGYNALITASTFESKYKGSDQVERDSPFNNGYILNVLAGKEFKIGKARKNVFAINTKFTTSGGRYYTPVDLQASIAQGYEVLDESAYYSEQYDAYLRLDLKFSFKFNSAKKKSSHQFYIDFQNITNNENVFTRDYNRVTQQVNQIDQIGFQPDFGYRFQF</sequence>
<dbReference type="GO" id="GO:0015344">
    <property type="term" value="F:siderophore uptake transmembrane transporter activity"/>
    <property type="evidence" value="ECO:0007669"/>
    <property type="project" value="TreeGrafter"/>
</dbReference>
<dbReference type="RefSeq" id="WP_094485109.1">
    <property type="nucleotide sequence ID" value="NZ_NOXX01000121.1"/>
</dbReference>
<dbReference type="AlphaFoldDB" id="A0A256A4R9"/>
<gene>
    <name evidence="3" type="ORF">CHX27_02085</name>
</gene>
<dbReference type="InterPro" id="IPR037066">
    <property type="entry name" value="Plug_dom_sf"/>
</dbReference>
<comment type="caution">
    <text evidence="3">The sequence shown here is derived from an EMBL/GenBank/DDBJ whole genome shotgun (WGS) entry which is preliminary data.</text>
</comment>
<evidence type="ECO:0000256" key="1">
    <source>
        <dbReference type="ARBA" id="ARBA00022729"/>
    </source>
</evidence>
<dbReference type="PANTHER" id="PTHR30069:SF29">
    <property type="entry name" value="HEMOGLOBIN AND HEMOGLOBIN-HAPTOGLOBIN-BINDING PROTEIN 1-RELATED"/>
    <property type="match status" value="1"/>
</dbReference>
<proteinExistence type="predicted"/>
<dbReference type="GO" id="GO:0044718">
    <property type="term" value="P:siderophore transmembrane transport"/>
    <property type="evidence" value="ECO:0007669"/>
    <property type="project" value="TreeGrafter"/>
</dbReference>
<feature type="signal peptide" evidence="2">
    <location>
        <begin position="1"/>
        <end position="18"/>
    </location>
</feature>
<feature type="chain" id="PRO_5012513561" evidence="2">
    <location>
        <begin position="19"/>
        <end position="793"/>
    </location>
</feature>
<dbReference type="SUPFAM" id="SSF56935">
    <property type="entry name" value="Porins"/>
    <property type="match status" value="1"/>
</dbReference>
<accession>A0A256A4R9</accession>
<name>A0A256A4R9_9FLAO</name>
<dbReference type="EMBL" id="NOXX01000121">
    <property type="protein sequence ID" value="OYQ48631.1"/>
    <property type="molecule type" value="Genomic_DNA"/>
</dbReference>
<dbReference type="InterPro" id="IPR008969">
    <property type="entry name" value="CarboxyPept-like_regulatory"/>
</dbReference>
<evidence type="ECO:0000256" key="2">
    <source>
        <dbReference type="SAM" id="SignalP"/>
    </source>
</evidence>
<dbReference type="GO" id="GO:0009279">
    <property type="term" value="C:cell outer membrane"/>
    <property type="evidence" value="ECO:0007669"/>
    <property type="project" value="TreeGrafter"/>
</dbReference>
<dbReference type="SUPFAM" id="SSF49464">
    <property type="entry name" value="Carboxypeptidase regulatory domain-like"/>
    <property type="match status" value="1"/>
</dbReference>
<dbReference type="Gene3D" id="2.60.40.1120">
    <property type="entry name" value="Carboxypeptidase-like, regulatory domain"/>
    <property type="match status" value="1"/>
</dbReference>
<evidence type="ECO:0000313" key="4">
    <source>
        <dbReference type="Proteomes" id="UP000216035"/>
    </source>
</evidence>
<dbReference type="InterPro" id="IPR039426">
    <property type="entry name" value="TonB-dep_rcpt-like"/>
</dbReference>
<dbReference type="Pfam" id="PF13620">
    <property type="entry name" value="CarboxypepD_reg"/>
    <property type="match status" value="1"/>
</dbReference>
<evidence type="ECO:0000313" key="3">
    <source>
        <dbReference type="EMBL" id="OYQ48631.1"/>
    </source>
</evidence>
<keyword evidence="3" id="KW-0675">Receptor</keyword>
<organism evidence="3 4">
    <name type="scientific">Flavobacterium aurantiibacter</name>
    <dbReference type="NCBI Taxonomy" id="2023067"/>
    <lineage>
        <taxon>Bacteria</taxon>
        <taxon>Pseudomonadati</taxon>
        <taxon>Bacteroidota</taxon>
        <taxon>Flavobacteriia</taxon>
        <taxon>Flavobacteriales</taxon>
        <taxon>Flavobacteriaceae</taxon>
        <taxon>Flavobacterium</taxon>
    </lineage>
</organism>
<keyword evidence="1 2" id="KW-0732">Signal</keyword>
<dbReference type="Gene3D" id="2.170.130.10">
    <property type="entry name" value="TonB-dependent receptor, plug domain"/>
    <property type="match status" value="1"/>
</dbReference>
<reference evidence="3 4" key="1">
    <citation type="submission" date="2017-07" db="EMBL/GenBank/DDBJ databases">
        <title>Flavobacterium cyanobacteriorum sp. nov., isolated from cyanobacterial aggregates in a eutrophic lake.</title>
        <authorList>
            <person name="Cai H."/>
        </authorList>
    </citation>
    <scope>NUCLEOTIDE SEQUENCE [LARGE SCALE GENOMIC DNA]</scope>
    <source>
        <strain evidence="3 4">TH167</strain>
    </source>
</reference>
<keyword evidence="4" id="KW-1185">Reference proteome</keyword>
<dbReference type="OrthoDB" id="9804995at2"/>
<protein>
    <submittedName>
        <fullName evidence="3">TonB-dependent receptor</fullName>
    </submittedName>
</protein>
<dbReference type="Proteomes" id="UP000216035">
    <property type="component" value="Unassembled WGS sequence"/>
</dbReference>
<dbReference type="PANTHER" id="PTHR30069">
    <property type="entry name" value="TONB-DEPENDENT OUTER MEMBRANE RECEPTOR"/>
    <property type="match status" value="1"/>
</dbReference>